<accession>A0AAV3Q5I3</accession>
<organism evidence="1 2">
    <name type="scientific">Lithospermum erythrorhizon</name>
    <name type="common">Purple gromwell</name>
    <name type="synonym">Lithospermum officinale var. erythrorhizon</name>
    <dbReference type="NCBI Taxonomy" id="34254"/>
    <lineage>
        <taxon>Eukaryota</taxon>
        <taxon>Viridiplantae</taxon>
        <taxon>Streptophyta</taxon>
        <taxon>Embryophyta</taxon>
        <taxon>Tracheophyta</taxon>
        <taxon>Spermatophyta</taxon>
        <taxon>Magnoliopsida</taxon>
        <taxon>eudicotyledons</taxon>
        <taxon>Gunneridae</taxon>
        <taxon>Pentapetalae</taxon>
        <taxon>asterids</taxon>
        <taxon>lamiids</taxon>
        <taxon>Boraginales</taxon>
        <taxon>Boraginaceae</taxon>
        <taxon>Boraginoideae</taxon>
        <taxon>Lithospermeae</taxon>
        <taxon>Lithospermum</taxon>
    </lineage>
</organism>
<dbReference type="EMBL" id="BAABME010003285">
    <property type="protein sequence ID" value="GAA0158211.1"/>
    <property type="molecule type" value="Genomic_DNA"/>
</dbReference>
<gene>
    <name evidence="1" type="ORF">LIER_15298</name>
</gene>
<dbReference type="InterPro" id="IPR021109">
    <property type="entry name" value="Peptidase_aspartic_dom_sf"/>
</dbReference>
<evidence type="ECO:0000313" key="2">
    <source>
        <dbReference type="Proteomes" id="UP001454036"/>
    </source>
</evidence>
<comment type="caution">
    <text evidence="1">The sequence shown here is derived from an EMBL/GenBank/DDBJ whole genome shotgun (WGS) entry which is preliminary data.</text>
</comment>
<dbReference type="CDD" id="cd00303">
    <property type="entry name" value="retropepsin_like"/>
    <property type="match status" value="1"/>
</dbReference>
<proteinExistence type="predicted"/>
<sequence>MKGVELPQDEPVVIAPLIVKFTVERMLVDTGSSADILYLSTYDKLQLPPNHIQPIATPPTRFTGHVVYPLRIATPDLMVRTENKTTTIKAQFTVVDINDPSYNGLIGRSILTALRAIVSLLHLKLKFPTAGGIGEACGNQKKARICYEASVPPVNKPTAESGKKYCRKNQLEIRTVRKGEKEDN</sequence>
<protein>
    <submittedName>
        <fullName evidence="1">Uncharacterized protein</fullName>
    </submittedName>
</protein>
<evidence type="ECO:0000313" key="1">
    <source>
        <dbReference type="EMBL" id="GAA0158211.1"/>
    </source>
</evidence>
<dbReference type="PANTHER" id="PTHR33240:SF15">
    <property type="entry name" value="GAG-PRO-LIKE PROTEIN"/>
    <property type="match status" value="1"/>
</dbReference>
<dbReference type="Gene3D" id="2.40.70.10">
    <property type="entry name" value="Acid Proteases"/>
    <property type="match status" value="1"/>
</dbReference>
<keyword evidence="2" id="KW-1185">Reference proteome</keyword>
<reference evidence="1 2" key="1">
    <citation type="submission" date="2024-01" db="EMBL/GenBank/DDBJ databases">
        <title>The complete chloroplast genome sequence of Lithospermum erythrorhizon: insights into the phylogenetic relationship among Boraginaceae species and the maternal lineages of purple gromwells.</title>
        <authorList>
            <person name="Okada T."/>
            <person name="Watanabe K."/>
        </authorList>
    </citation>
    <scope>NUCLEOTIDE SEQUENCE [LARGE SCALE GENOMIC DNA]</scope>
</reference>
<dbReference type="Proteomes" id="UP001454036">
    <property type="component" value="Unassembled WGS sequence"/>
</dbReference>
<dbReference type="AlphaFoldDB" id="A0AAV3Q5I3"/>
<dbReference type="PANTHER" id="PTHR33240">
    <property type="entry name" value="OS08G0508500 PROTEIN"/>
    <property type="match status" value="1"/>
</dbReference>
<dbReference type="SUPFAM" id="SSF50630">
    <property type="entry name" value="Acid proteases"/>
    <property type="match status" value="1"/>
</dbReference>
<name>A0AAV3Q5I3_LITER</name>